<proteinExistence type="predicted"/>
<accession>A0A9D4GMT7</accession>
<organism evidence="1 2">
    <name type="scientific">Dreissena polymorpha</name>
    <name type="common">Zebra mussel</name>
    <name type="synonym">Mytilus polymorpha</name>
    <dbReference type="NCBI Taxonomy" id="45954"/>
    <lineage>
        <taxon>Eukaryota</taxon>
        <taxon>Metazoa</taxon>
        <taxon>Spiralia</taxon>
        <taxon>Lophotrochozoa</taxon>
        <taxon>Mollusca</taxon>
        <taxon>Bivalvia</taxon>
        <taxon>Autobranchia</taxon>
        <taxon>Heteroconchia</taxon>
        <taxon>Euheterodonta</taxon>
        <taxon>Imparidentia</taxon>
        <taxon>Neoheterodontei</taxon>
        <taxon>Myida</taxon>
        <taxon>Dreissenoidea</taxon>
        <taxon>Dreissenidae</taxon>
        <taxon>Dreissena</taxon>
    </lineage>
</organism>
<reference evidence="1" key="1">
    <citation type="journal article" date="2019" name="bioRxiv">
        <title>The Genome of the Zebra Mussel, Dreissena polymorpha: A Resource for Invasive Species Research.</title>
        <authorList>
            <person name="McCartney M.A."/>
            <person name="Auch B."/>
            <person name="Kono T."/>
            <person name="Mallez S."/>
            <person name="Zhang Y."/>
            <person name="Obille A."/>
            <person name="Becker A."/>
            <person name="Abrahante J.E."/>
            <person name="Garbe J."/>
            <person name="Badalamenti J.P."/>
            <person name="Herman A."/>
            <person name="Mangelson H."/>
            <person name="Liachko I."/>
            <person name="Sullivan S."/>
            <person name="Sone E.D."/>
            <person name="Koren S."/>
            <person name="Silverstein K.A.T."/>
            <person name="Beckman K.B."/>
            <person name="Gohl D.M."/>
        </authorList>
    </citation>
    <scope>NUCLEOTIDE SEQUENCE</scope>
    <source>
        <strain evidence="1">Duluth1</strain>
        <tissue evidence="1">Whole animal</tissue>
    </source>
</reference>
<sequence>MSFQDHMITCASKRISFKVCEVAFKKTIYLKRHYARTGHDKITQDSDKACCAETASACVGAVGDKAEDGESREKGKSLKWMQVFSKEHSHIFICCFKEYCYASHQ</sequence>
<gene>
    <name evidence="1" type="ORF">DPMN_121624</name>
</gene>
<comment type="caution">
    <text evidence="1">The sequence shown here is derived from an EMBL/GenBank/DDBJ whole genome shotgun (WGS) entry which is preliminary data.</text>
</comment>
<dbReference type="Proteomes" id="UP000828390">
    <property type="component" value="Unassembled WGS sequence"/>
</dbReference>
<evidence type="ECO:0000313" key="2">
    <source>
        <dbReference type="Proteomes" id="UP000828390"/>
    </source>
</evidence>
<dbReference type="EMBL" id="JAIWYP010000005">
    <property type="protein sequence ID" value="KAH3819880.1"/>
    <property type="molecule type" value="Genomic_DNA"/>
</dbReference>
<evidence type="ECO:0000313" key="1">
    <source>
        <dbReference type="EMBL" id="KAH3819880.1"/>
    </source>
</evidence>
<reference evidence="1" key="2">
    <citation type="submission" date="2020-11" db="EMBL/GenBank/DDBJ databases">
        <authorList>
            <person name="McCartney M.A."/>
            <person name="Auch B."/>
            <person name="Kono T."/>
            <person name="Mallez S."/>
            <person name="Becker A."/>
            <person name="Gohl D.M."/>
            <person name="Silverstein K.A.T."/>
            <person name="Koren S."/>
            <person name="Bechman K.B."/>
            <person name="Herman A."/>
            <person name="Abrahante J.E."/>
            <person name="Garbe J."/>
        </authorList>
    </citation>
    <scope>NUCLEOTIDE SEQUENCE</scope>
    <source>
        <strain evidence="1">Duluth1</strain>
        <tissue evidence="1">Whole animal</tissue>
    </source>
</reference>
<dbReference type="AlphaFoldDB" id="A0A9D4GMT7"/>
<keyword evidence="2" id="KW-1185">Reference proteome</keyword>
<protein>
    <submittedName>
        <fullName evidence="1">Uncharacterized protein</fullName>
    </submittedName>
</protein>
<name>A0A9D4GMT7_DREPO</name>